<dbReference type="EMBL" id="JAHYIQ010000016">
    <property type="protein sequence ID" value="KAK1125250.1"/>
    <property type="molecule type" value="Genomic_DNA"/>
</dbReference>
<reference evidence="2" key="1">
    <citation type="submission" date="2021-10" db="EMBL/GenBank/DDBJ databases">
        <title>Melipona bicolor Genome sequencing and assembly.</title>
        <authorList>
            <person name="Araujo N.S."/>
            <person name="Arias M.C."/>
        </authorList>
    </citation>
    <scope>NUCLEOTIDE SEQUENCE</scope>
    <source>
        <strain evidence="2">USP_2M_L1-L4_2017</strain>
        <tissue evidence="2">Whole body</tissue>
    </source>
</reference>
<protein>
    <submittedName>
        <fullName evidence="2">Uncharacterized protein</fullName>
    </submittedName>
</protein>
<name>A0AA40KLY7_9HYME</name>
<feature type="region of interest" description="Disordered" evidence="1">
    <location>
        <begin position="26"/>
        <end position="61"/>
    </location>
</feature>
<proteinExistence type="predicted"/>
<gene>
    <name evidence="2" type="ORF">K0M31_005624</name>
</gene>
<evidence type="ECO:0000313" key="2">
    <source>
        <dbReference type="EMBL" id="KAK1125250.1"/>
    </source>
</evidence>
<feature type="non-terminal residue" evidence="2">
    <location>
        <position position="1"/>
    </location>
</feature>
<comment type="caution">
    <text evidence="2">The sequence shown here is derived from an EMBL/GenBank/DDBJ whole genome shotgun (WGS) entry which is preliminary data.</text>
</comment>
<keyword evidence="3" id="KW-1185">Reference proteome</keyword>
<dbReference type="Proteomes" id="UP001177670">
    <property type="component" value="Unassembled WGS sequence"/>
</dbReference>
<evidence type="ECO:0000256" key="1">
    <source>
        <dbReference type="SAM" id="MobiDB-lite"/>
    </source>
</evidence>
<accession>A0AA40KLY7</accession>
<organism evidence="2 3">
    <name type="scientific">Melipona bicolor</name>
    <dbReference type="NCBI Taxonomy" id="60889"/>
    <lineage>
        <taxon>Eukaryota</taxon>
        <taxon>Metazoa</taxon>
        <taxon>Ecdysozoa</taxon>
        <taxon>Arthropoda</taxon>
        <taxon>Hexapoda</taxon>
        <taxon>Insecta</taxon>
        <taxon>Pterygota</taxon>
        <taxon>Neoptera</taxon>
        <taxon>Endopterygota</taxon>
        <taxon>Hymenoptera</taxon>
        <taxon>Apocrita</taxon>
        <taxon>Aculeata</taxon>
        <taxon>Apoidea</taxon>
        <taxon>Anthophila</taxon>
        <taxon>Apidae</taxon>
        <taxon>Melipona</taxon>
    </lineage>
</organism>
<sequence>KLANHNLARVACLLNVPKILALPSRSTHPEAHTLHGSDRTGSYRSLSQQRGTRKCIDHRERGSNETVNYAHDISTDPHAATFLDTDLTDSRVGRIVSVNFAATWPRNDVASSWIYDRRNCEGQGAESTPSFGSTSANFLTNHATLLAGNVVHCTRFSVIVARSLPLRSKANGLGAKFDKDIYRTADS</sequence>
<dbReference type="AlphaFoldDB" id="A0AA40KLY7"/>
<feature type="compositionally biased region" description="Basic and acidic residues" evidence="1">
    <location>
        <begin position="27"/>
        <end position="38"/>
    </location>
</feature>
<evidence type="ECO:0000313" key="3">
    <source>
        <dbReference type="Proteomes" id="UP001177670"/>
    </source>
</evidence>
<feature type="compositionally biased region" description="Polar residues" evidence="1">
    <location>
        <begin position="39"/>
        <end position="50"/>
    </location>
</feature>